<evidence type="ECO:0000256" key="1">
    <source>
        <dbReference type="ARBA" id="ARBA00022649"/>
    </source>
</evidence>
<gene>
    <name evidence="4" type="ORF">MIU77_00600</name>
</gene>
<keyword evidence="2" id="KW-0808">Transferase</keyword>
<dbReference type="Gene3D" id="3.40.630.30">
    <property type="match status" value="1"/>
</dbReference>
<keyword evidence="3" id="KW-0012">Acyltransferase</keyword>
<dbReference type="SUPFAM" id="SSF55729">
    <property type="entry name" value="Acyl-CoA N-acyltransferases (Nat)"/>
    <property type="match status" value="1"/>
</dbReference>
<proteinExistence type="predicted"/>
<dbReference type="PANTHER" id="PTHR36449">
    <property type="entry name" value="ACETYLTRANSFERASE-RELATED"/>
    <property type="match status" value="1"/>
</dbReference>
<dbReference type="InterPro" id="IPR016181">
    <property type="entry name" value="Acyl_CoA_acyltransferase"/>
</dbReference>
<dbReference type="PANTHER" id="PTHR36449:SF1">
    <property type="entry name" value="ACETYLTRANSFERASE"/>
    <property type="match status" value="1"/>
</dbReference>
<organism evidence="4 5">
    <name type="scientific">Mycolicibacillus parakoreensis</name>
    <dbReference type="NCBI Taxonomy" id="1069221"/>
    <lineage>
        <taxon>Bacteria</taxon>
        <taxon>Bacillati</taxon>
        <taxon>Actinomycetota</taxon>
        <taxon>Actinomycetes</taxon>
        <taxon>Mycobacteriales</taxon>
        <taxon>Mycobacteriaceae</taxon>
        <taxon>Mycolicibacillus</taxon>
    </lineage>
</organism>
<protein>
    <recommendedName>
        <fullName evidence="6">N-acetyltransferase</fullName>
    </recommendedName>
</protein>
<evidence type="ECO:0000256" key="2">
    <source>
        <dbReference type="ARBA" id="ARBA00022679"/>
    </source>
</evidence>
<name>A0ABY3U4P5_9MYCO</name>
<evidence type="ECO:0008006" key="6">
    <source>
        <dbReference type="Google" id="ProtNLM"/>
    </source>
</evidence>
<keyword evidence="5" id="KW-1185">Reference proteome</keyword>
<keyword evidence="1" id="KW-1277">Toxin-antitoxin system</keyword>
<evidence type="ECO:0000313" key="5">
    <source>
        <dbReference type="Proteomes" id="UP001055200"/>
    </source>
</evidence>
<evidence type="ECO:0000313" key="4">
    <source>
        <dbReference type="EMBL" id="ULN52930.1"/>
    </source>
</evidence>
<sequence length="174" mass="19718">MTEQYRCVPLLETHYTDYFSCGHDDEMDRWLDRRARTDQNLGKSATHVWVDDGGCVVAYFTLLQTTIREGPDRFFARIRPPGFPRDRELPGILIGKLALDQSLQGRRLGMDLIAEAYVTACEAVTLIGGVVLVVDPMNSRVGEIYREFGFKGVEGSDRLVLNFREFNKGVPLDD</sequence>
<dbReference type="Proteomes" id="UP001055200">
    <property type="component" value="Chromosome"/>
</dbReference>
<dbReference type="RefSeq" id="WP_240171189.1">
    <property type="nucleotide sequence ID" value="NZ_CP092365.1"/>
</dbReference>
<accession>A0ABY3U4P5</accession>
<reference evidence="4" key="1">
    <citation type="submission" date="2022-08" db="EMBL/GenBank/DDBJ databases">
        <title>Complete genome sequence of 14 non-tuberculosis mycobacteria type-strains.</title>
        <authorList>
            <person name="Igarashi Y."/>
            <person name="Osugi A."/>
            <person name="Mitarai S."/>
        </authorList>
    </citation>
    <scope>NUCLEOTIDE SEQUENCE</scope>
    <source>
        <strain evidence="4">DSM 45575</strain>
    </source>
</reference>
<evidence type="ECO:0000256" key="3">
    <source>
        <dbReference type="ARBA" id="ARBA00023315"/>
    </source>
</evidence>
<dbReference type="EMBL" id="CP092365">
    <property type="protein sequence ID" value="ULN52930.1"/>
    <property type="molecule type" value="Genomic_DNA"/>
</dbReference>